<gene>
    <name evidence="1" type="ORF">H131_22481</name>
</gene>
<dbReference type="HOGENOM" id="CLU_2617798_0_0_9"/>
<reference evidence="1 2" key="1">
    <citation type="submission" date="2013-04" db="EMBL/GenBank/DDBJ databases">
        <title>Draft genome of the heavy metal tolerant bacterium Lysinibacillus sphaericus strain OT4b.31.</title>
        <authorList>
            <person name="Pena-Montenegro T.D."/>
            <person name="Dussan J."/>
        </authorList>
    </citation>
    <scope>NUCLEOTIDE SEQUENCE [LARGE SCALE GENOMIC DNA]</scope>
    <source>
        <strain evidence="1 2">OT4b.31</strain>
    </source>
</reference>
<protein>
    <submittedName>
        <fullName evidence="1">Uncharacterized protein</fullName>
    </submittedName>
</protein>
<dbReference type="EMBL" id="AQPX01000043">
    <property type="protein sequence ID" value="EON70268.1"/>
    <property type="molecule type" value="Genomic_DNA"/>
</dbReference>
<dbReference type="Proteomes" id="UP000013911">
    <property type="component" value="Unassembled WGS sequence"/>
</dbReference>
<name>R7Z828_LYSSH</name>
<evidence type="ECO:0000313" key="2">
    <source>
        <dbReference type="Proteomes" id="UP000013911"/>
    </source>
</evidence>
<comment type="caution">
    <text evidence="1">The sequence shown here is derived from an EMBL/GenBank/DDBJ whole genome shotgun (WGS) entry which is preliminary data.</text>
</comment>
<accession>R7Z828</accession>
<dbReference type="AlphaFoldDB" id="R7Z828"/>
<evidence type="ECO:0000313" key="1">
    <source>
        <dbReference type="EMBL" id="EON70268.1"/>
    </source>
</evidence>
<sequence length="78" mass="8825">MLQECKEKLDIVIERAQRIYNNKKIIADNCKDPDPSPGTIFLPVCSLLRDNANQVTKIILNLETQRTSIQTSISVVLL</sequence>
<organism evidence="1 2">
    <name type="scientific">Lysinibacillus sphaericus OT4b.31</name>
    <dbReference type="NCBI Taxonomy" id="1285586"/>
    <lineage>
        <taxon>Bacteria</taxon>
        <taxon>Bacillati</taxon>
        <taxon>Bacillota</taxon>
        <taxon>Bacilli</taxon>
        <taxon>Bacillales</taxon>
        <taxon>Bacillaceae</taxon>
        <taxon>Lysinibacillus</taxon>
    </lineage>
</organism>
<proteinExistence type="predicted"/>